<sequence length="259" mass="30770">MELAILLFIVFFHEMGHLLAARHFKWRIRKVMLWVFGGVMDTEEHGSKPLKEEMYVTCAGPFQHIIIYLGLLIVGTGDILPPPVLELFYYYNTIILLFNLLPIWPLDGGKLLLLFLSSLLPYKKAYYSIIFGSMIASLILLSIQLFAFPFTLSSFFIFIFLFMENRTEWKQRYYAFMRFLLQRYEEESKNNTRRMPIHVKASESLMEVFSYFYRERKHDIHIYDANYKRHALDEAFCLKSFFYDKQVNKSIGEIADHIT</sequence>
<dbReference type="GO" id="GO:0006508">
    <property type="term" value="P:proteolysis"/>
    <property type="evidence" value="ECO:0007669"/>
    <property type="project" value="UniProtKB-KW"/>
</dbReference>
<keyword evidence="6" id="KW-0479">Metal-binding</keyword>
<keyword evidence="7" id="KW-0378">Hydrolase</keyword>
<dbReference type="Proteomes" id="UP000028875">
    <property type="component" value="Unassembled WGS sequence"/>
</dbReference>
<protein>
    <submittedName>
        <fullName evidence="14">Stage IV sporulation protein FB</fullName>
    </submittedName>
</protein>
<evidence type="ECO:0000256" key="2">
    <source>
        <dbReference type="ARBA" id="ARBA00004141"/>
    </source>
</evidence>
<dbReference type="AlphaFoldDB" id="A0A024QB58"/>
<dbReference type="InterPro" id="IPR008915">
    <property type="entry name" value="Peptidase_M50"/>
</dbReference>
<feature type="transmembrane region" description="Helical" evidence="12">
    <location>
        <begin position="54"/>
        <end position="75"/>
    </location>
</feature>
<dbReference type="GO" id="GO:0008237">
    <property type="term" value="F:metallopeptidase activity"/>
    <property type="evidence" value="ECO:0007669"/>
    <property type="project" value="UniProtKB-KW"/>
</dbReference>
<keyword evidence="11 12" id="KW-0472">Membrane</keyword>
<evidence type="ECO:0000313" key="14">
    <source>
        <dbReference type="EMBL" id="CDQ39440.1"/>
    </source>
</evidence>
<evidence type="ECO:0000256" key="6">
    <source>
        <dbReference type="ARBA" id="ARBA00022723"/>
    </source>
</evidence>
<evidence type="ECO:0000256" key="8">
    <source>
        <dbReference type="ARBA" id="ARBA00022833"/>
    </source>
</evidence>
<reference evidence="14 15" key="1">
    <citation type="submission" date="2014-03" db="EMBL/GenBank/DDBJ databases">
        <authorList>
            <person name="Urmite Genomes U."/>
        </authorList>
    </citation>
    <scope>NUCLEOTIDE SEQUENCE [LARGE SCALE GENOMIC DNA]</scope>
    <source>
        <strain evidence="14 15">Vm-5</strain>
    </source>
</reference>
<comment type="subcellular location">
    <subcellularLocation>
        <location evidence="2">Membrane</location>
        <topology evidence="2">Multi-pass membrane protein</topology>
    </subcellularLocation>
</comment>
<evidence type="ECO:0000256" key="1">
    <source>
        <dbReference type="ARBA" id="ARBA00001947"/>
    </source>
</evidence>
<dbReference type="GO" id="GO:0046872">
    <property type="term" value="F:metal ion binding"/>
    <property type="evidence" value="ECO:0007669"/>
    <property type="project" value="UniProtKB-KW"/>
</dbReference>
<evidence type="ECO:0000256" key="12">
    <source>
        <dbReference type="SAM" id="Phobius"/>
    </source>
</evidence>
<keyword evidence="5 12" id="KW-0812">Transmembrane</keyword>
<dbReference type="EMBL" id="CCDP010000001">
    <property type="protein sequence ID" value="CDQ39440.1"/>
    <property type="molecule type" value="Genomic_DNA"/>
</dbReference>
<feature type="domain" description="Peptidase M50" evidence="13">
    <location>
        <begin position="84"/>
        <end position="139"/>
    </location>
</feature>
<dbReference type="GO" id="GO:0016020">
    <property type="term" value="C:membrane"/>
    <property type="evidence" value="ECO:0007669"/>
    <property type="project" value="UniProtKB-SubCell"/>
</dbReference>
<dbReference type="PANTHER" id="PTHR39188:SF3">
    <property type="entry name" value="STAGE IV SPORULATION PROTEIN FB"/>
    <property type="match status" value="1"/>
</dbReference>
<comment type="caution">
    <text evidence="14">The sequence shown here is derived from an EMBL/GenBank/DDBJ whole genome shotgun (WGS) entry which is preliminary data.</text>
</comment>
<keyword evidence="10" id="KW-0482">Metalloprotease</keyword>
<keyword evidence="15" id="KW-1185">Reference proteome</keyword>
<name>A0A024QB58_9BACI</name>
<evidence type="ECO:0000256" key="7">
    <source>
        <dbReference type="ARBA" id="ARBA00022801"/>
    </source>
</evidence>
<feature type="domain" description="Peptidase M50" evidence="13">
    <location>
        <begin position="3"/>
        <end position="75"/>
    </location>
</feature>
<gene>
    <name evidence="14" type="primary">spoIVFB</name>
    <name evidence="14" type="ORF">BN990_01741</name>
</gene>
<dbReference type="STRING" id="1462526.BN990_01741"/>
<evidence type="ECO:0000259" key="13">
    <source>
        <dbReference type="Pfam" id="PF02163"/>
    </source>
</evidence>
<dbReference type="Pfam" id="PF02163">
    <property type="entry name" value="Peptidase_M50"/>
    <property type="match status" value="2"/>
</dbReference>
<dbReference type="PANTHER" id="PTHR39188">
    <property type="entry name" value="MEMBRANE-ASSOCIATED ZINC METALLOPROTEASE M50B"/>
    <property type="match status" value="1"/>
</dbReference>
<feature type="transmembrane region" description="Helical" evidence="12">
    <location>
        <begin position="129"/>
        <end position="162"/>
    </location>
</feature>
<keyword evidence="4" id="KW-0645">Protease</keyword>
<evidence type="ECO:0000256" key="10">
    <source>
        <dbReference type="ARBA" id="ARBA00023049"/>
    </source>
</evidence>
<evidence type="ECO:0000256" key="4">
    <source>
        <dbReference type="ARBA" id="ARBA00022670"/>
    </source>
</evidence>
<keyword evidence="8" id="KW-0862">Zinc</keyword>
<organism evidence="14 15">
    <name type="scientific">Virgibacillus massiliensis</name>
    <dbReference type="NCBI Taxonomy" id="1462526"/>
    <lineage>
        <taxon>Bacteria</taxon>
        <taxon>Bacillati</taxon>
        <taxon>Bacillota</taxon>
        <taxon>Bacilli</taxon>
        <taxon>Bacillales</taxon>
        <taxon>Bacillaceae</taxon>
        <taxon>Virgibacillus</taxon>
    </lineage>
</organism>
<evidence type="ECO:0000256" key="5">
    <source>
        <dbReference type="ARBA" id="ARBA00022692"/>
    </source>
</evidence>
<evidence type="ECO:0000256" key="11">
    <source>
        <dbReference type="ARBA" id="ARBA00023136"/>
    </source>
</evidence>
<comment type="cofactor">
    <cofactor evidence="1">
        <name>Zn(2+)</name>
        <dbReference type="ChEBI" id="CHEBI:29105"/>
    </cofactor>
</comment>
<evidence type="ECO:0000256" key="3">
    <source>
        <dbReference type="ARBA" id="ARBA00007931"/>
    </source>
</evidence>
<accession>A0A024QB58</accession>
<comment type="similarity">
    <text evidence="3">Belongs to the peptidase M50B family.</text>
</comment>
<keyword evidence="9 12" id="KW-1133">Transmembrane helix</keyword>
<proteinExistence type="inferred from homology"/>
<evidence type="ECO:0000313" key="15">
    <source>
        <dbReference type="Proteomes" id="UP000028875"/>
    </source>
</evidence>
<evidence type="ECO:0000256" key="9">
    <source>
        <dbReference type="ARBA" id="ARBA00022989"/>
    </source>
</evidence>
<dbReference type="eggNOG" id="COG1994">
    <property type="taxonomic scope" value="Bacteria"/>
</dbReference>
<feature type="transmembrane region" description="Helical" evidence="12">
    <location>
        <begin position="87"/>
        <end position="106"/>
    </location>
</feature>
<reference evidence="15" key="2">
    <citation type="submission" date="2014-05" db="EMBL/GenBank/DDBJ databases">
        <title>Draft genome sequence of Virgibacillus massiliensis Vm-5.</title>
        <authorList>
            <person name="Khelaifia S."/>
            <person name="Croce O."/>
            <person name="Lagier J.C."/>
            <person name="Raoult D."/>
        </authorList>
    </citation>
    <scope>NUCLEOTIDE SEQUENCE [LARGE SCALE GENOMIC DNA]</scope>
    <source>
        <strain evidence="15">Vm-5</strain>
    </source>
</reference>